<gene>
    <name evidence="1" type="ORF">BGLFYP119_00899</name>
</gene>
<proteinExistence type="predicted"/>
<accession>A0A6N2RZS4</accession>
<reference evidence="1" key="1">
    <citation type="submission" date="2019-11" db="EMBL/GenBank/DDBJ databases">
        <authorList>
            <person name="Feng L."/>
        </authorList>
    </citation>
    <scope>NUCLEOTIDE SEQUENCE</scope>
    <source>
        <strain evidence="1">BgluceraseaLFYP119</strain>
    </source>
</reference>
<dbReference type="EMBL" id="CACRST010000009">
    <property type="protein sequence ID" value="VYS86422.1"/>
    <property type="molecule type" value="Genomic_DNA"/>
</dbReference>
<dbReference type="AlphaFoldDB" id="A0A6N2RZS4"/>
<name>A0A6N2RZS4_9FIRM</name>
<evidence type="ECO:0000313" key="1">
    <source>
        <dbReference type="EMBL" id="VYS86422.1"/>
    </source>
</evidence>
<protein>
    <submittedName>
        <fullName evidence="1">Uncharacterized protein</fullName>
    </submittedName>
</protein>
<sequence>MRNYYSTVDDIILTFSDIEEDKNGFDAIRFRFERKNASAYDFAEGKLPENQIYESYGFSDRELIEMQEYIRNNSFLIWEIAHERDEK</sequence>
<organism evidence="1">
    <name type="scientific">Blautia glucerasea</name>
    <dbReference type="NCBI Taxonomy" id="536633"/>
    <lineage>
        <taxon>Bacteria</taxon>
        <taxon>Bacillati</taxon>
        <taxon>Bacillota</taxon>
        <taxon>Clostridia</taxon>
        <taxon>Lachnospirales</taxon>
        <taxon>Lachnospiraceae</taxon>
        <taxon>Blautia</taxon>
    </lineage>
</organism>